<dbReference type="Gene3D" id="3.40.1210.10">
    <property type="entry name" value="Survival protein SurE-like phosphatase/nucleotidase"/>
    <property type="match status" value="1"/>
</dbReference>
<dbReference type="EC" id="3.1.3.5" evidence="5"/>
<dbReference type="PANTHER" id="PTHR30457:SF0">
    <property type="entry name" value="PHOSPHATASE, PUTATIVE (AFU_ORTHOLOGUE AFUA_4G01070)-RELATED"/>
    <property type="match status" value="1"/>
</dbReference>
<evidence type="ECO:0000259" key="7">
    <source>
        <dbReference type="Pfam" id="PF01975"/>
    </source>
</evidence>
<feature type="domain" description="Survival protein SurE-like phosphatase/nucleotidase" evidence="7">
    <location>
        <begin position="36"/>
        <end position="228"/>
    </location>
</feature>
<feature type="chain" id="PRO_5038548431" description="5'-nucleotidase SurE" evidence="6">
    <location>
        <begin position="30"/>
        <end position="296"/>
    </location>
</feature>
<feature type="binding site" evidence="5">
    <location>
        <position position="41"/>
    </location>
    <ligand>
        <name>a divalent metal cation</name>
        <dbReference type="ChEBI" id="CHEBI:60240"/>
    </ligand>
</feature>
<keyword evidence="5" id="KW-0963">Cytoplasm</keyword>
<dbReference type="GO" id="GO:0008253">
    <property type="term" value="F:5'-nucleotidase activity"/>
    <property type="evidence" value="ECO:0007669"/>
    <property type="project" value="UniProtKB-UniRule"/>
</dbReference>
<comment type="subcellular location">
    <subcellularLocation>
        <location evidence="5">Cytoplasm</location>
    </subcellularLocation>
</comment>
<name>A0A931CB47_9ACTN</name>
<gene>
    <name evidence="5 8" type="primary">surE</name>
    <name evidence="8" type="ORF">I4J89_22180</name>
</gene>
<evidence type="ECO:0000256" key="4">
    <source>
        <dbReference type="ARBA" id="ARBA00022801"/>
    </source>
</evidence>
<protein>
    <recommendedName>
        <fullName evidence="5">5'-nucleotidase SurE</fullName>
        <ecNumber evidence="5">3.1.3.5</ecNumber>
    </recommendedName>
    <alternativeName>
        <fullName evidence="5">Nucleoside 5'-monophosphate phosphohydrolase</fullName>
    </alternativeName>
</protein>
<evidence type="ECO:0000256" key="2">
    <source>
        <dbReference type="ARBA" id="ARBA00011062"/>
    </source>
</evidence>
<dbReference type="Proteomes" id="UP000598146">
    <property type="component" value="Unassembled WGS sequence"/>
</dbReference>
<evidence type="ECO:0000256" key="6">
    <source>
        <dbReference type="SAM" id="SignalP"/>
    </source>
</evidence>
<dbReference type="AlphaFoldDB" id="A0A931CB47"/>
<dbReference type="InterPro" id="IPR002828">
    <property type="entry name" value="SurE-like_Pase/nucleotidase"/>
</dbReference>
<feature type="binding site" evidence="5">
    <location>
        <position position="42"/>
    </location>
    <ligand>
        <name>a divalent metal cation</name>
        <dbReference type="ChEBI" id="CHEBI:60240"/>
    </ligand>
</feature>
<keyword evidence="3 5" id="KW-0479">Metal-binding</keyword>
<comment type="cofactor">
    <cofactor evidence="5">
        <name>a divalent metal cation</name>
        <dbReference type="ChEBI" id="CHEBI:60240"/>
    </cofactor>
    <text evidence="5">Binds 1 divalent metal cation per subunit.</text>
</comment>
<comment type="function">
    <text evidence="5">Nucleotidase that shows phosphatase activity on nucleoside 5'-monophosphates.</text>
</comment>
<dbReference type="GO" id="GO:0046872">
    <property type="term" value="F:metal ion binding"/>
    <property type="evidence" value="ECO:0007669"/>
    <property type="project" value="UniProtKB-UniRule"/>
</dbReference>
<organism evidence="8 9">
    <name type="scientific">Actinoplanes aureus</name>
    <dbReference type="NCBI Taxonomy" id="2792083"/>
    <lineage>
        <taxon>Bacteria</taxon>
        <taxon>Bacillati</taxon>
        <taxon>Actinomycetota</taxon>
        <taxon>Actinomycetes</taxon>
        <taxon>Micromonosporales</taxon>
        <taxon>Micromonosporaceae</taxon>
        <taxon>Actinoplanes</taxon>
    </lineage>
</organism>
<evidence type="ECO:0000256" key="1">
    <source>
        <dbReference type="ARBA" id="ARBA00000815"/>
    </source>
</evidence>
<feature type="binding site" evidence="5">
    <location>
        <position position="73"/>
    </location>
    <ligand>
        <name>a divalent metal cation</name>
        <dbReference type="ChEBI" id="CHEBI:60240"/>
    </ligand>
</feature>
<keyword evidence="9" id="KW-1185">Reference proteome</keyword>
<keyword evidence="5" id="KW-0547">Nucleotide-binding</keyword>
<dbReference type="HAMAP" id="MF_00060">
    <property type="entry name" value="SurE"/>
    <property type="match status" value="1"/>
</dbReference>
<evidence type="ECO:0000256" key="5">
    <source>
        <dbReference type="HAMAP-Rule" id="MF_00060"/>
    </source>
</evidence>
<dbReference type="PANTHER" id="PTHR30457">
    <property type="entry name" value="5'-NUCLEOTIDASE SURE"/>
    <property type="match status" value="1"/>
</dbReference>
<accession>A0A931CB47</accession>
<keyword evidence="4 5" id="KW-0378">Hydrolase</keyword>
<comment type="caution">
    <text evidence="8">The sequence shown here is derived from an EMBL/GenBank/DDBJ whole genome shotgun (WGS) entry which is preliminary data.</text>
</comment>
<dbReference type="InterPro" id="IPR036523">
    <property type="entry name" value="SurE-like_sf"/>
</dbReference>
<evidence type="ECO:0000313" key="9">
    <source>
        <dbReference type="Proteomes" id="UP000598146"/>
    </source>
</evidence>
<evidence type="ECO:0000313" key="8">
    <source>
        <dbReference type="EMBL" id="MBG0564157.1"/>
    </source>
</evidence>
<dbReference type="SUPFAM" id="SSF64167">
    <property type="entry name" value="SurE-like"/>
    <property type="match status" value="1"/>
</dbReference>
<feature type="signal peptide" evidence="6">
    <location>
        <begin position="1"/>
        <end position="29"/>
    </location>
</feature>
<evidence type="ECO:0000256" key="3">
    <source>
        <dbReference type="ARBA" id="ARBA00022723"/>
    </source>
</evidence>
<dbReference type="InterPro" id="IPR030048">
    <property type="entry name" value="SurE"/>
</dbReference>
<keyword evidence="6" id="KW-0732">Signal</keyword>
<feature type="binding site" evidence="5">
    <location>
        <position position="126"/>
    </location>
    <ligand>
        <name>a divalent metal cation</name>
        <dbReference type="ChEBI" id="CHEBI:60240"/>
    </ligand>
</feature>
<proteinExistence type="inferred from homology"/>
<dbReference type="Pfam" id="PF01975">
    <property type="entry name" value="SurE"/>
    <property type="match status" value="1"/>
</dbReference>
<dbReference type="GO" id="GO:0005737">
    <property type="term" value="C:cytoplasm"/>
    <property type="evidence" value="ECO:0007669"/>
    <property type="project" value="UniProtKB-SubCell"/>
</dbReference>
<dbReference type="EMBL" id="JADQTO010000010">
    <property type="protein sequence ID" value="MBG0564157.1"/>
    <property type="molecule type" value="Genomic_DNA"/>
</dbReference>
<comment type="catalytic activity">
    <reaction evidence="1 5">
        <text>a ribonucleoside 5'-phosphate + H2O = a ribonucleoside + phosphate</text>
        <dbReference type="Rhea" id="RHEA:12484"/>
        <dbReference type="ChEBI" id="CHEBI:15377"/>
        <dbReference type="ChEBI" id="CHEBI:18254"/>
        <dbReference type="ChEBI" id="CHEBI:43474"/>
        <dbReference type="ChEBI" id="CHEBI:58043"/>
        <dbReference type="EC" id="3.1.3.5"/>
    </reaction>
</comment>
<reference evidence="8" key="1">
    <citation type="submission" date="2020-11" db="EMBL/GenBank/DDBJ databases">
        <title>Isolation and identification of active actinomycetes.</title>
        <authorList>
            <person name="Sun X."/>
        </authorList>
    </citation>
    <scope>NUCLEOTIDE SEQUENCE</scope>
    <source>
        <strain evidence="8">NEAU-A11</strain>
    </source>
</reference>
<sequence>MDLMRARTVAAALLAALAVALPGAAPAVAGPVKLRILLTNDDGYTAPGIRAVAAALTAAGHDVTIVAPAVNNSGVGTKQGYEPTLRAREAEPKIWAVEGTPGESVLFGLHHVFAAAQPDLVVSGTNFGPNVAAVANHSGTVGGAITALDYGLPALAVSTDLDLSGKPEPTLRAIPLTAQFTARLVGHLAARSRHGELLPAGLGLNVNYPIVGDGSRPATGFRLTEQSHEPVFHPSYTPDGAGRWTMTTAIDVGNPEPGTDLHALLADRVSITPINADWNAGHRGRGPGAALAGFRG</sequence>
<dbReference type="NCBIfam" id="TIGR00087">
    <property type="entry name" value="surE"/>
    <property type="match status" value="1"/>
</dbReference>
<dbReference type="GO" id="GO:0000166">
    <property type="term" value="F:nucleotide binding"/>
    <property type="evidence" value="ECO:0007669"/>
    <property type="project" value="UniProtKB-KW"/>
</dbReference>
<comment type="similarity">
    <text evidence="2 5">Belongs to the SurE nucleotidase family.</text>
</comment>